<evidence type="ECO:0000256" key="1">
    <source>
        <dbReference type="ARBA" id="ARBA00004651"/>
    </source>
</evidence>
<evidence type="ECO:0000256" key="8">
    <source>
        <dbReference type="ARBA" id="ARBA00022989"/>
    </source>
</evidence>
<comment type="similarity">
    <text evidence="11">Belongs to the peptidase M48 family.</text>
</comment>
<dbReference type="InterPro" id="IPR050083">
    <property type="entry name" value="HtpX_protease"/>
</dbReference>
<keyword evidence="4 12" id="KW-0812">Transmembrane</keyword>
<evidence type="ECO:0000256" key="5">
    <source>
        <dbReference type="ARBA" id="ARBA00022723"/>
    </source>
</evidence>
<dbReference type="OrthoDB" id="15218at2"/>
<evidence type="ECO:0000256" key="11">
    <source>
        <dbReference type="RuleBase" id="RU003983"/>
    </source>
</evidence>
<comment type="cofactor">
    <cofactor evidence="11">
        <name>Zn(2+)</name>
        <dbReference type="ChEBI" id="CHEBI:29105"/>
    </cofactor>
    <text evidence="11">Binds 1 zinc ion per subunit.</text>
</comment>
<evidence type="ECO:0000256" key="9">
    <source>
        <dbReference type="ARBA" id="ARBA00023049"/>
    </source>
</evidence>
<evidence type="ECO:0000256" key="6">
    <source>
        <dbReference type="ARBA" id="ARBA00022801"/>
    </source>
</evidence>
<dbReference type="GO" id="GO:0046872">
    <property type="term" value="F:metal ion binding"/>
    <property type="evidence" value="ECO:0007669"/>
    <property type="project" value="UniProtKB-KW"/>
</dbReference>
<accession>A0A4U1BGF6</accession>
<dbReference type="AlphaFoldDB" id="A0A4U1BGF6"/>
<proteinExistence type="inferred from homology"/>
<evidence type="ECO:0000256" key="3">
    <source>
        <dbReference type="ARBA" id="ARBA00022670"/>
    </source>
</evidence>
<dbReference type="Proteomes" id="UP000305674">
    <property type="component" value="Unassembled WGS sequence"/>
</dbReference>
<comment type="subcellular location">
    <subcellularLocation>
        <location evidence="1">Cell membrane</location>
        <topology evidence="1">Multi-pass membrane protein</topology>
    </subcellularLocation>
</comment>
<feature type="domain" description="Peptidase M48" evidence="13">
    <location>
        <begin position="77"/>
        <end position="277"/>
    </location>
</feature>
<reference evidence="14 15" key="1">
    <citation type="submission" date="2019-04" db="EMBL/GenBank/DDBJ databases">
        <authorList>
            <person name="Hwang J.C."/>
        </authorList>
    </citation>
    <scope>NUCLEOTIDE SEQUENCE [LARGE SCALE GENOMIC DNA]</scope>
    <source>
        <strain evidence="14 15">IMCC35001</strain>
    </source>
</reference>
<comment type="caution">
    <text evidence="14">The sequence shown here is derived from an EMBL/GenBank/DDBJ whole genome shotgun (WGS) entry which is preliminary data.</text>
</comment>
<evidence type="ECO:0000259" key="13">
    <source>
        <dbReference type="Pfam" id="PF01435"/>
    </source>
</evidence>
<keyword evidence="3 11" id="KW-0645">Protease</keyword>
<keyword evidence="7 11" id="KW-0862">Zinc</keyword>
<feature type="transmembrane region" description="Helical" evidence="12">
    <location>
        <begin position="161"/>
        <end position="181"/>
    </location>
</feature>
<protein>
    <recommendedName>
        <fullName evidence="13">Peptidase M48 domain-containing protein</fullName>
    </recommendedName>
</protein>
<keyword evidence="5" id="KW-0479">Metal-binding</keyword>
<name>A0A4U1BGF6_9GAMM</name>
<keyword evidence="2" id="KW-1003">Cell membrane</keyword>
<dbReference type="Gene3D" id="3.30.2010.10">
    <property type="entry name" value="Metalloproteases ('zincins'), catalytic domain"/>
    <property type="match status" value="1"/>
</dbReference>
<evidence type="ECO:0000256" key="7">
    <source>
        <dbReference type="ARBA" id="ARBA00022833"/>
    </source>
</evidence>
<dbReference type="InterPro" id="IPR001915">
    <property type="entry name" value="Peptidase_M48"/>
</dbReference>
<evidence type="ECO:0000256" key="2">
    <source>
        <dbReference type="ARBA" id="ARBA00022475"/>
    </source>
</evidence>
<dbReference type="RefSeq" id="WP_136851478.1">
    <property type="nucleotide sequence ID" value="NZ_SWCI01000002.1"/>
</dbReference>
<organism evidence="14 15">
    <name type="scientific">Ferrimonas sediminicola</name>
    <dbReference type="NCBI Taxonomy" id="2569538"/>
    <lineage>
        <taxon>Bacteria</taxon>
        <taxon>Pseudomonadati</taxon>
        <taxon>Pseudomonadota</taxon>
        <taxon>Gammaproteobacteria</taxon>
        <taxon>Alteromonadales</taxon>
        <taxon>Ferrimonadaceae</taxon>
        <taxon>Ferrimonas</taxon>
    </lineage>
</organism>
<keyword evidence="10 12" id="KW-0472">Membrane</keyword>
<evidence type="ECO:0000256" key="10">
    <source>
        <dbReference type="ARBA" id="ARBA00023136"/>
    </source>
</evidence>
<dbReference type="PANTHER" id="PTHR43221">
    <property type="entry name" value="PROTEASE HTPX"/>
    <property type="match status" value="1"/>
</dbReference>
<evidence type="ECO:0000256" key="4">
    <source>
        <dbReference type="ARBA" id="ARBA00022692"/>
    </source>
</evidence>
<evidence type="ECO:0000313" key="15">
    <source>
        <dbReference type="Proteomes" id="UP000305674"/>
    </source>
</evidence>
<dbReference type="GO" id="GO:0004222">
    <property type="term" value="F:metalloendopeptidase activity"/>
    <property type="evidence" value="ECO:0007669"/>
    <property type="project" value="InterPro"/>
</dbReference>
<evidence type="ECO:0000313" key="14">
    <source>
        <dbReference type="EMBL" id="TKB50261.1"/>
    </source>
</evidence>
<feature type="transmembrane region" description="Helical" evidence="12">
    <location>
        <begin position="18"/>
        <end position="36"/>
    </location>
</feature>
<gene>
    <name evidence="14" type="ORF">FCL40_03615</name>
</gene>
<keyword evidence="15" id="KW-1185">Reference proteome</keyword>
<dbReference type="CDD" id="cd07339">
    <property type="entry name" value="M48B_HtpX_like"/>
    <property type="match status" value="1"/>
</dbReference>
<dbReference type="Pfam" id="PF01435">
    <property type="entry name" value="Peptidase_M48"/>
    <property type="match status" value="1"/>
</dbReference>
<dbReference type="GO" id="GO:0005886">
    <property type="term" value="C:plasma membrane"/>
    <property type="evidence" value="ECO:0007669"/>
    <property type="project" value="UniProtKB-SubCell"/>
</dbReference>
<feature type="transmembrane region" description="Helical" evidence="12">
    <location>
        <begin position="187"/>
        <end position="209"/>
    </location>
</feature>
<keyword evidence="6 11" id="KW-0378">Hydrolase</keyword>
<dbReference type="PANTHER" id="PTHR43221:SF1">
    <property type="entry name" value="PROTEASE HTPX"/>
    <property type="match status" value="1"/>
</dbReference>
<feature type="transmembrane region" description="Helical" evidence="12">
    <location>
        <begin position="42"/>
        <end position="58"/>
    </location>
</feature>
<dbReference type="EMBL" id="SWCI01000002">
    <property type="protein sequence ID" value="TKB50261.1"/>
    <property type="molecule type" value="Genomic_DNA"/>
</dbReference>
<dbReference type="GO" id="GO:0006508">
    <property type="term" value="P:proteolysis"/>
    <property type="evidence" value="ECO:0007669"/>
    <property type="project" value="UniProtKB-KW"/>
</dbReference>
<keyword evidence="8 12" id="KW-1133">Transmembrane helix</keyword>
<evidence type="ECO:0000256" key="12">
    <source>
        <dbReference type="SAM" id="Phobius"/>
    </source>
</evidence>
<keyword evidence="9 11" id="KW-0482">Metalloprotease</keyword>
<sequence length="291" mass="31585">MDPRLHLRSRLRNGAHTLLLLGAMALLLMLSGHLLLGEGTEWLVLFMLIIVSVLLPTLPTQWQLRMMRVVPMTGAPGLQQAVAELARRAELKAAPRLYWSPSLTANAFAMGSQSDGVIVVSEGLLRRLGAAEIAGVLAHEVAHLAHSDAFLLRMAAMITGLCRMLASLAWLGALLMLPLMLFGLASVSITALLLLMVTPHLCALLQLALSRVREFDADRRAASLLGAPEPLASALLNLSRDQVPLWRGMLMPAGQGDPLAWLRSHPSTSERVERLMALKAAPSPFQNPGYW</sequence>